<dbReference type="Proteomes" id="UP000467132">
    <property type="component" value="Unassembled WGS sequence"/>
</dbReference>
<dbReference type="InterPro" id="IPR015797">
    <property type="entry name" value="NUDIX_hydrolase-like_dom_sf"/>
</dbReference>
<organism evidence="4 5">
    <name type="scientific">Senegalia massiliensis</name>
    <dbReference type="NCBI Taxonomy" id="1720316"/>
    <lineage>
        <taxon>Bacteria</taxon>
        <taxon>Bacillati</taxon>
        <taxon>Bacillota</taxon>
        <taxon>Clostridia</taxon>
        <taxon>Eubacteriales</taxon>
        <taxon>Clostridiaceae</taxon>
        <taxon>Senegalia</taxon>
    </lineage>
</organism>
<feature type="domain" description="Nudix hydrolase" evidence="3">
    <location>
        <begin position="11"/>
        <end position="144"/>
    </location>
</feature>
<dbReference type="Gene3D" id="3.90.79.10">
    <property type="entry name" value="Nucleoside Triphosphate Pyrophosphohydrolase"/>
    <property type="match status" value="1"/>
</dbReference>
<dbReference type="GO" id="GO:0016787">
    <property type="term" value="F:hydrolase activity"/>
    <property type="evidence" value="ECO:0007669"/>
    <property type="project" value="UniProtKB-KW"/>
</dbReference>
<protein>
    <submittedName>
        <fullName evidence="4">NUDIX domain-containing protein</fullName>
    </submittedName>
</protein>
<dbReference type="RefSeq" id="WP_160196076.1">
    <property type="nucleotide sequence ID" value="NZ_QXXA01000003.1"/>
</dbReference>
<dbReference type="Pfam" id="PF00293">
    <property type="entry name" value="NUDIX"/>
    <property type="match status" value="1"/>
</dbReference>
<dbReference type="SUPFAM" id="SSF55811">
    <property type="entry name" value="Nudix"/>
    <property type="match status" value="1"/>
</dbReference>
<name>A0A845QUU0_9CLOT</name>
<dbReference type="PANTHER" id="PTHR43736">
    <property type="entry name" value="ADP-RIBOSE PYROPHOSPHATASE"/>
    <property type="match status" value="1"/>
</dbReference>
<dbReference type="CDD" id="cd04688">
    <property type="entry name" value="NUDIX_Hydrolase"/>
    <property type="match status" value="1"/>
</dbReference>
<dbReference type="InterPro" id="IPR000086">
    <property type="entry name" value="NUDIX_hydrolase_dom"/>
</dbReference>
<sequence length="156" mass="18677">MDCTFKTEQGKFNYRVGAIIINENKVLMVKSNREPYYYSVGGRVNLHESMEQAVIREVYEETGILFEIDRMGYIHENFFTLDSTGEHFHEISIYYYMKPIDNYLLINENLTEDGIEEKLEWISLKDIKNYEVYPEFFKDENLISNNKVLHVVDREY</sequence>
<dbReference type="EMBL" id="QXXA01000003">
    <property type="protein sequence ID" value="NBI05569.1"/>
    <property type="molecule type" value="Genomic_DNA"/>
</dbReference>
<proteinExistence type="inferred from homology"/>
<dbReference type="PANTHER" id="PTHR43736:SF1">
    <property type="entry name" value="DIHYDRONEOPTERIN TRIPHOSPHATE DIPHOSPHATASE"/>
    <property type="match status" value="1"/>
</dbReference>
<gene>
    <name evidence="4" type="ORF">D3Z33_01720</name>
</gene>
<evidence type="ECO:0000313" key="4">
    <source>
        <dbReference type="EMBL" id="NBI05569.1"/>
    </source>
</evidence>
<dbReference type="OrthoDB" id="9804442at2"/>
<comment type="caution">
    <text evidence="4">The sequence shown here is derived from an EMBL/GenBank/DDBJ whole genome shotgun (WGS) entry which is preliminary data.</text>
</comment>
<evidence type="ECO:0000313" key="5">
    <source>
        <dbReference type="Proteomes" id="UP000467132"/>
    </source>
</evidence>
<keyword evidence="5" id="KW-1185">Reference proteome</keyword>
<dbReference type="InterPro" id="IPR020084">
    <property type="entry name" value="NUDIX_hydrolase_CS"/>
</dbReference>
<dbReference type="PROSITE" id="PS00893">
    <property type="entry name" value="NUDIX_BOX"/>
    <property type="match status" value="1"/>
</dbReference>
<dbReference type="PROSITE" id="PS51462">
    <property type="entry name" value="NUDIX"/>
    <property type="match status" value="1"/>
</dbReference>
<comment type="similarity">
    <text evidence="1">Belongs to the Nudix hydrolase family.</text>
</comment>
<keyword evidence="2" id="KW-0378">Hydrolase</keyword>
<dbReference type="AlphaFoldDB" id="A0A845QUU0"/>
<evidence type="ECO:0000256" key="1">
    <source>
        <dbReference type="ARBA" id="ARBA00005582"/>
    </source>
</evidence>
<accession>A0A845QUU0</accession>
<evidence type="ECO:0000256" key="2">
    <source>
        <dbReference type="ARBA" id="ARBA00022801"/>
    </source>
</evidence>
<reference evidence="4 5" key="1">
    <citation type="submission" date="2018-08" db="EMBL/GenBank/DDBJ databases">
        <title>Murine metabolic-syndrome-specific gut microbial biobank.</title>
        <authorList>
            <person name="Liu C."/>
        </authorList>
    </citation>
    <scope>NUCLEOTIDE SEQUENCE [LARGE SCALE GENOMIC DNA]</scope>
    <source>
        <strain evidence="4 5">583</strain>
    </source>
</reference>
<evidence type="ECO:0000259" key="3">
    <source>
        <dbReference type="PROSITE" id="PS51462"/>
    </source>
</evidence>